<evidence type="ECO:0000256" key="1">
    <source>
        <dbReference type="SAM" id="MobiDB-lite"/>
    </source>
</evidence>
<feature type="region of interest" description="Disordered" evidence="1">
    <location>
        <begin position="1"/>
        <end position="27"/>
    </location>
</feature>
<proteinExistence type="predicted"/>
<dbReference type="EMBL" id="FOKG01000020">
    <property type="protein sequence ID" value="SFB56729.1"/>
    <property type="molecule type" value="Genomic_DNA"/>
</dbReference>
<dbReference type="AlphaFoldDB" id="A0A1I1C294"/>
<organism evidence="3 4">
    <name type="scientific">Amycolatopsis marina</name>
    <dbReference type="NCBI Taxonomy" id="490629"/>
    <lineage>
        <taxon>Bacteria</taxon>
        <taxon>Bacillati</taxon>
        <taxon>Actinomycetota</taxon>
        <taxon>Actinomycetes</taxon>
        <taxon>Pseudonocardiales</taxon>
        <taxon>Pseudonocardiaceae</taxon>
        <taxon>Amycolatopsis</taxon>
    </lineage>
</organism>
<gene>
    <name evidence="3" type="ORF">SAMN05216266_12042</name>
</gene>
<protein>
    <submittedName>
        <fullName evidence="3">Uncharacterized protein</fullName>
    </submittedName>
</protein>
<keyword evidence="2" id="KW-1133">Transmembrane helix</keyword>
<dbReference type="STRING" id="490629.SAMN05216266_12042"/>
<evidence type="ECO:0000256" key="2">
    <source>
        <dbReference type="SAM" id="Phobius"/>
    </source>
</evidence>
<evidence type="ECO:0000313" key="4">
    <source>
        <dbReference type="Proteomes" id="UP000243799"/>
    </source>
</evidence>
<feature type="transmembrane region" description="Helical" evidence="2">
    <location>
        <begin position="32"/>
        <end position="55"/>
    </location>
</feature>
<name>A0A1I1C294_9PSEU</name>
<dbReference type="Proteomes" id="UP000243799">
    <property type="component" value="Unassembled WGS sequence"/>
</dbReference>
<evidence type="ECO:0000313" key="3">
    <source>
        <dbReference type="EMBL" id="SFB56729.1"/>
    </source>
</evidence>
<reference evidence="4" key="1">
    <citation type="submission" date="2016-10" db="EMBL/GenBank/DDBJ databases">
        <authorList>
            <person name="Varghese N."/>
            <person name="Submissions S."/>
        </authorList>
    </citation>
    <scope>NUCLEOTIDE SEQUENCE [LARGE SCALE GENOMIC DNA]</scope>
    <source>
        <strain evidence="4">CGMCC 4.3568</strain>
    </source>
</reference>
<feature type="compositionally biased region" description="Polar residues" evidence="1">
    <location>
        <begin position="65"/>
        <end position="78"/>
    </location>
</feature>
<sequence length="89" mass="9323">MSDRSRRPGVESATSAEPDRGSTNGTPRWVKVSAMIFAVLALLIVIVLLVGGGPLGEHGPGRHMSANQPIGQLEQQAPFSPPRAAGPNR</sequence>
<accession>A0A1I1C294</accession>
<keyword evidence="2" id="KW-0472">Membrane</keyword>
<keyword evidence="4" id="KW-1185">Reference proteome</keyword>
<feature type="region of interest" description="Disordered" evidence="1">
    <location>
        <begin position="56"/>
        <end position="89"/>
    </location>
</feature>
<keyword evidence="2" id="KW-0812">Transmembrane</keyword>
<dbReference type="OrthoDB" id="9880552at2"/>